<dbReference type="GO" id="GO:0016616">
    <property type="term" value="F:oxidoreductase activity, acting on the CH-OH group of donors, NAD or NADP as acceptor"/>
    <property type="evidence" value="ECO:0007669"/>
    <property type="project" value="UniProtKB-ARBA"/>
</dbReference>
<evidence type="ECO:0000256" key="2">
    <source>
        <dbReference type="ARBA" id="ARBA00022857"/>
    </source>
</evidence>
<dbReference type="InterPro" id="IPR023210">
    <property type="entry name" value="NADP_OxRdtase_dom"/>
</dbReference>
<dbReference type="InterPro" id="IPR018170">
    <property type="entry name" value="Aldo/ket_reductase_CS"/>
</dbReference>
<evidence type="ECO:0000313" key="8">
    <source>
        <dbReference type="EMBL" id="GMM49571.1"/>
    </source>
</evidence>
<evidence type="ECO:0000256" key="6">
    <source>
        <dbReference type="PIRSR" id="PIRSR000097-3"/>
    </source>
</evidence>
<feature type="domain" description="NADP-dependent oxidoreductase" evidence="7">
    <location>
        <begin position="32"/>
        <end position="262"/>
    </location>
</feature>
<dbReference type="InterPro" id="IPR020471">
    <property type="entry name" value="AKR"/>
</dbReference>
<dbReference type="EMBL" id="BTGC01000003">
    <property type="protein sequence ID" value="GMM49571.1"/>
    <property type="molecule type" value="Genomic_DNA"/>
</dbReference>
<dbReference type="PANTHER" id="PTHR43827">
    <property type="entry name" value="2,5-DIKETO-D-GLUCONIC ACID REDUCTASE"/>
    <property type="match status" value="1"/>
</dbReference>
<dbReference type="Pfam" id="PF00248">
    <property type="entry name" value="Aldo_ket_red"/>
    <property type="match status" value="1"/>
</dbReference>
<feature type="binding site" evidence="5">
    <location>
        <position position="108"/>
    </location>
    <ligand>
        <name>substrate</name>
    </ligand>
</feature>
<comment type="similarity">
    <text evidence="1">Belongs to the aldo/keto reductase family.</text>
</comment>
<evidence type="ECO:0000256" key="4">
    <source>
        <dbReference type="PIRSR" id="PIRSR000097-1"/>
    </source>
</evidence>
<keyword evidence="2" id="KW-0521">NADP</keyword>
<dbReference type="Proteomes" id="UP001362899">
    <property type="component" value="Unassembled WGS sequence"/>
</dbReference>
<evidence type="ECO:0000259" key="7">
    <source>
        <dbReference type="Pfam" id="PF00248"/>
    </source>
</evidence>
<reference evidence="8 9" key="1">
    <citation type="journal article" date="2023" name="Elife">
        <title>Identification of key yeast species and microbe-microbe interactions impacting larval growth of Drosophila in the wild.</title>
        <authorList>
            <person name="Mure A."/>
            <person name="Sugiura Y."/>
            <person name="Maeda R."/>
            <person name="Honda K."/>
            <person name="Sakurai N."/>
            <person name="Takahashi Y."/>
            <person name="Watada M."/>
            <person name="Katoh T."/>
            <person name="Gotoh A."/>
            <person name="Gotoh Y."/>
            <person name="Taniguchi I."/>
            <person name="Nakamura K."/>
            <person name="Hayashi T."/>
            <person name="Katayama T."/>
            <person name="Uemura T."/>
            <person name="Hattori Y."/>
        </authorList>
    </citation>
    <scope>NUCLEOTIDE SEQUENCE [LARGE SCALE GENOMIC DNA]</scope>
    <source>
        <strain evidence="8 9">SB-73</strain>
    </source>
</reference>
<dbReference type="PROSITE" id="PS00062">
    <property type="entry name" value="ALDOKETO_REDUCTASE_2"/>
    <property type="match status" value="1"/>
</dbReference>
<evidence type="ECO:0000256" key="3">
    <source>
        <dbReference type="ARBA" id="ARBA00023002"/>
    </source>
</evidence>
<dbReference type="PANTHER" id="PTHR43827:SF3">
    <property type="entry name" value="NADP-DEPENDENT OXIDOREDUCTASE DOMAIN-CONTAINING PROTEIN"/>
    <property type="match status" value="1"/>
</dbReference>
<dbReference type="InterPro" id="IPR036812">
    <property type="entry name" value="NAD(P)_OxRdtase_dom_sf"/>
</dbReference>
<protein>
    <submittedName>
        <fullName evidence="8">Aldo-keto reductase superfamily protein</fullName>
    </submittedName>
</protein>
<evidence type="ECO:0000256" key="1">
    <source>
        <dbReference type="ARBA" id="ARBA00007905"/>
    </source>
</evidence>
<gene>
    <name evidence="8" type="ORF">DASB73_005290</name>
</gene>
<dbReference type="PROSITE" id="PS00063">
    <property type="entry name" value="ALDOKETO_REDUCTASE_3"/>
    <property type="match status" value="1"/>
</dbReference>
<evidence type="ECO:0000256" key="5">
    <source>
        <dbReference type="PIRSR" id="PIRSR000097-2"/>
    </source>
</evidence>
<dbReference type="CDD" id="cd19071">
    <property type="entry name" value="AKR_AKR1-5-like"/>
    <property type="match status" value="1"/>
</dbReference>
<organism evidence="8 9">
    <name type="scientific">Starmerella bacillaris</name>
    <name type="common">Yeast</name>
    <name type="synonym">Candida zemplinina</name>
    <dbReference type="NCBI Taxonomy" id="1247836"/>
    <lineage>
        <taxon>Eukaryota</taxon>
        <taxon>Fungi</taxon>
        <taxon>Dikarya</taxon>
        <taxon>Ascomycota</taxon>
        <taxon>Saccharomycotina</taxon>
        <taxon>Dipodascomycetes</taxon>
        <taxon>Dipodascales</taxon>
        <taxon>Trichomonascaceae</taxon>
        <taxon>Starmerella</taxon>
    </lineage>
</organism>
<feature type="site" description="Lowers pKa of active site Tyr" evidence="6">
    <location>
        <position position="78"/>
    </location>
</feature>
<feature type="active site" description="Proton donor" evidence="4">
    <location>
        <position position="53"/>
    </location>
</feature>
<keyword evidence="9" id="KW-1185">Reference proteome</keyword>
<accession>A0AAV5RG40</accession>
<dbReference type="AlphaFoldDB" id="A0AAV5RG40"/>
<sequence>MPTPQSDFVLNNGTKIPSVIYGSYNAKGDDGVDAMVFALDKANYRGIDTALFYNNHESVAKALKRTKVPRDQIFLQTKIWPTQMRDPEKWLDVCIEELGTYIDCFMIHWPIVLKPEGDRVIDTEWDFIKTWKLMEKLPKEKCRSIGVCNFTKKQLQQLLDATDVVPVINQCEFHPELPQQKLVDFCQEHKILPQAYRPMAKGQIFNDTIKGIAEKHKCDPGQVCLSWNVIRGVDVMPKSATESRIISNRALISLDESDMEKIGLLGAKNYRSVSAVKPTGVDYFDEE</sequence>
<evidence type="ECO:0000313" key="9">
    <source>
        <dbReference type="Proteomes" id="UP001362899"/>
    </source>
</evidence>
<dbReference type="PIRSF" id="PIRSF000097">
    <property type="entry name" value="AKR"/>
    <property type="match status" value="1"/>
</dbReference>
<comment type="caution">
    <text evidence="8">The sequence shown here is derived from an EMBL/GenBank/DDBJ whole genome shotgun (WGS) entry which is preliminary data.</text>
</comment>
<dbReference type="Gene3D" id="3.20.20.100">
    <property type="entry name" value="NADP-dependent oxidoreductase domain"/>
    <property type="match status" value="1"/>
</dbReference>
<keyword evidence="3" id="KW-0560">Oxidoreductase</keyword>
<dbReference type="PRINTS" id="PR00069">
    <property type="entry name" value="ALDKETRDTASE"/>
</dbReference>
<name>A0AAV5RG40_STABA</name>
<dbReference type="SUPFAM" id="SSF51430">
    <property type="entry name" value="NAD(P)-linked oxidoreductase"/>
    <property type="match status" value="1"/>
</dbReference>
<proteinExistence type="inferred from homology"/>